<organism evidence="2 3">
    <name type="scientific">Hydrogenophaga defluvii</name>
    <dbReference type="NCBI Taxonomy" id="249410"/>
    <lineage>
        <taxon>Bacteria</taxon>
        <taxon>Pseudomonadati</taxon>
        <taxon>Pseudomonadota</taxon>
        <taxon>Betaproteobacteria</taxon>
        <taxon>Burkholderiales</taxon>
        <taxon>Comamonadaceae</taxon>
        <taxon>Hydrogenophaga</taxon>
    </lineage>
</organism>
<dbReference type="PANTHER" id="PTHR33525:SF4">
    <property type="entry name" value="CYCLIC DI-GMP PHOSPHODIESTERASE CDGJ"/>
    <property type="match status" value="1"/>
</dbReference>
<dbReference type="Gene3D" id="1.10.3210.10">
    <property type="entry name" value="Hypothetical protein af1432"/>
    <property type="match status" value="1"/>
</dbReference>
<dbReference type="InterPro" id="IPR052340">
    <property type="entry name" value="RNase_Y/CdgJ"/>
</dbReference>
<dbReference type="Proteomes" id="UP001596457">
    <property type="component" value="Unassembled WGS sequence"/>
</dbReference>
<comment type="caution">
    <text evidence="2">The sequence shown here is derived from an EMBL/GenBank/DDBJ whole genome shotgun (WGS) entry which is preliminary data.</text>
</comment>
<dbReference type="Pfam" id="PF08668">
    <property type="entry name" value="HDOD"/>
    <property type="match status" value="1"/>
</dbReference>
<reference evidence="3" key="1">
    <citation type="journal article" date="2019" name="Int. J. Syst. Evol. Microbiol.">
        <title>The Global Catalogue of Microorganisms (GCM) 10K type strain sequencing project: providing services to taxonomists for standard genome sequencing and annotation.</title>
        <authorList>
            <consortium name="The Broad Institute Genomics Platform"/>
            <consortium name="The Broad Institute Genome Sequencing Center for Infectious Disease"/>
            <person name="Wu L."/>
            <person name="Ma J."/>
        </authorList>
    </citation>
    <scope>NUCLEOTIDE SEQUENCE [LARGE SCALE GENOMIC DNA]</scope>
    <source>
        <strain evidence="3">CCUG 53903</strain>
    </source>
</reference>
<dbReference type="EMBL" id="JBHTBZ010000010">
    <property type="protein sequence ID" value="MFC7459634.1"/>
    <property type="molecule type" value="Genomic_DNA"/>
</dbReference>
<evidence type="ECO:0000259" key="1">
    <source>
        <dbReference type="PROSITE" id="PS51833"/>
    </source>
</evidence>
<dbReference type="InterPro" id="IPR013976">
    <property type="entry name" value="HDOD"/>
</dbReference>
<proteinExistence type="predicted"/>
<sequence length="363" mass="39331">MTTFLFVLALAAVVVLVWRLRSGGTERSMFAPESAATAPPPGPKPIVLPTAWVIPDVLVQFRRVEGFELPPERVAALRERLLALPRPAAAAFKLLSGDFMDSASADALAQEILSEPHLAAQVLATVNSPFYGLARPVASVQDAITYLGRDTVRSVAVRCLIEPALAPADARLSALYDNHARASRLAAQLCQILARRVGVPDSGAMVTAAVLSYVGHMAMLAMRAPEASLQDGRKDFLERSQHEQDDVGIAAGELGCLLLEAWNMPVAIVEDVRQIDLVVTTPPKQLSAQKATRYALTYYCVRVADKLAAGTWADLEAAVPERLVGPEFFHAQTHFMSDPKLAQLAVEMRTPQLVDEVQRLLRA</sequence>
<gene>
    <name evidence="2" type="ORF">ACFQU0_04240</name>
</gene>
<dbReference type="PANTHER" id="PTHR33525">
    <property type="match status" value="1"/>
</dbReference>
<accession>A0ABW2S843</accession>
<feature type="domain" description="HDOD" evidence="1">
    <location>
        <begin position="84"/>
        <end position="278"/>
    </location>
</feature>
<protein>
    <submittedName>
        <fullName evidence="2">HDOD domain-containing protein</fullName>
    </submittedName>
</protein>
<evidence type="ECO:0000313" key="3">
    <source>
        <dbReference type="Proteomes" id="UP001596457"/>
    </source>
</evidence>
<dbReference type="RefSeq" id="WP_382198877.1">
    <property type="nucleotide sequence ID" value="NZ_JBHTBZ010000010.1"/>
</dbReference>
<name>A0ABW2S843_9BURK</name>
<dbReference type="SUPFAM" id="SSF109604">
    <property type="entry name" value="HD-domain/PDEase-like"/>
    <property type="match status" value="1"/>
</dbReference>
<evidence type="ECO:0000313" key="2">
    <source>
        <dbReference type="EMBL" id="MFC7459634.1"/>
    </source>
</evidence>
<keyword evidence="3" id="KW-1185">Reference proteome</keyword>
<dbReference type="PROSITE" id="PS51833">
    <property type="entry name" value="HDOD"/>
    <property type="match status" value="1"/>
</dbReference>